<dbReference type="OrthoDB" id="335798at2"/>
<feature type="compositionally biased region" description="Basic and acidic residues" evidence="1">
    <location>
        <begin position="21"/>
        <end position="37"/>
    </location>
</feature>
<dbReference type="EMBL" id="NPDZ01000008">
    <property type="protein sequence ID" value="PJZ72736.1"/>
    <property type="molecule type" value="Genomic_DNA"/>
</dbReference>
<proteinExistence type="predicted"/>
<sequence length="83" mass="9390">MTVRRTKKKPASKSKVAPKKSKSEKEKTSSLRIPKENDVKMSEMVDLAAEMFVRALEVSTRIPPKLRNELLKAVKHSAKEILS</sequence>
<dbReference type="Proteomes" id="UP000231990">
    <property type="component" value="Unassembled WGS sequence"/>
</dbReference>
<dbReference type="EMBL" id="NPDY01000006">
    <property type="protein sequence ID" value="PJZ70013.1"/>
    <property type="molecule type" value="Genomic_DNA"/>
</dbReference>
<keyword evidence="4" id="KW-1185">Reference proteome</keyword>
<evidence type="ECO:0000256" key="1">
    <source>
        <dbReference type="SAM" id="MobiDB-lite"/>
    </source>
</evidence>
<feature type="compositionally biased region" description="Basic residues" evidence="1">
    <location>
        <begin position="1"/>
        <end position="20"/>
    </location>
</feature>
<evidence type="ECO:0000313" key="3">
    <source>
        <dbReference type="EMBL" id="PJZ72736.1"/>
    </source>
</evidence>
<accession>A0A2M9ZKY9</accession>
<evidence type="ECO:0000313" key="4">
    <source>
        <dbReference type="Proteomes" id="UP000231962"/>
    </source>
</evidence>
<comment type="caution">
    <text evidence="3">The sequence shown here is derived from an EMBL/GenBank/DDBJ whole genome shotgun (WGS) entry which is preliminary data.</text>
</comment>
<name>A0A2M9ZKY9_9LEPT</name>
<dbReference type="AlphaFoldDB" id="A0A2M9ZKY9"/>
<organism evidence="3 5">
    <name type="scientific">Leptospira perolatii</name>
    <dbReference type="NCBI Taxonomy" id="2023191"/>
    <lineage>
        <taxon>Bacteria</taxon>
        <taxon>Pseudomonadati</taxon>
        <taxon>Spirochaetota</taxon>
        <taxon>Spirochaetia</taxon>
        <taxon>Leptospirales</taxon>
        <taxon>Leptospiraceae</taxon>
        <taxon>Leptospira</taxon>
    </lineage>
</organism>
<evidence type="ECO:0000313" key="2">
    <source>
        <dbReference type="EMBL" id="PJZ70013.1"/>
    </source>
</evidence>
<reference evidence="4 5" key="1">
    <citation type="submission" date="2017-07" db="EMBL/GenBank/DDBJ databases">
        <title>Leptospira spp. isolated from tropical soils.</title>
        <authorList>
            <person name="Thibeaux R."/>
            <person name="Iraola G."/>
            <person name="Ferres I."/>
            <person name="Bierque E."/>
            <person name="Girault D."/>
            <person name="Soupe-Gilbert M.-E."/>
            <person name="Picardeau M."/>
            <person name="Goarant C."/>
        </authorList>
    </citation>
    <scope>NUCLEOTIDE SEQUENCE [LARGE SCALE GENOMIC DNA]</scope>
    <source>
        <strain evidence="3 5">FH1-B-B1</strain>
        <strain evidence="2 4">FH1-B-C1</strain>
    </source>
</reference>
<protein>
    <submittedName>
        <fullName evidence="3">Uncharacterized protein</fullName>
    </submittedName>
</protein>
<feature type="region of interest" description="Disordered" evidence="1">
    <location>
        <begin position="1"/>
        <end position="37"/>
    </location>
</feature>
<gene>
    <name evidence="2" type="ORF">CH360_08550</name>
    <name evidence="3" type="ORF">CH373_13135</name>
</gene>
<evidence type="ECO:0000313" key="5">
    <source>
        <dbReference type="Proteomes" id="UP000231990"/>
    </source>
</evidence>
<dbReference type="Proteomes" id="UP000231962">
    <property type="component" value="Unassembled WGS sequence"/>
</dbReference>